<proteinExistence type="predicted"/>
<evidence type="ECO:0000313" key="2">
    <source>
        <dbReference type="Proteomes" id="UP000499080"/>
    </source>
</evidence>
<gene>
    <name evidence="1" type="ORF">AVEN_196893_1</name>
</gene>
<dbReference type="EMBL" id="BGPR01000573">
    <property type="protein sequence ID" value="GBM26952.1"/>
    <property type="molecule type" value="Genomic_DNA"/>
</dbReference>
<dbReference type="AlphaFoldDB" id="A0A4Y2ECX8"/>
<comment type="caution">
    <text evidence="1">The sequence shown here is derived from an EMBL/GenBank/DDBJ whole genome shotgun (WGS) entry which is preliminary data.</text>
</comment>
<reference evidence="1 2" key="1">
    <citation type="journal article" date="2019" name="Sci. Rep.">
        <title>Orb-weaving spider Araneus ventricosus genome elucidates the spidroin gene catalogue.</title>
        <authorList>
            <person name="Kono N."/>
            <person name="Nakamura H."/>
            <person name="Ohtoshi R."/>
            <person name="Moran D.A.P."/>
            <person name="Shinohara A."/>
            <person name="Yoshida Y."/>
            <person name="Fujiwara M."/>
            <person name="Mori M."/>
            <person name="Tomita M."/>
            <person name="Arakawa K."/>
        </authorList>
    </citation>
    <scope>NUCLEOTIDE SEQUENCE [LARGE SCALE GENOMIC DNA]</scope>
</reference>
<sequence length="112" mass="12417">MLTDQNRCVCKGQNDSRIACATGNADKKSVRVQGAVGLYVPRGSPAVDVVGEKQWQSTIADRHFAVFGMYASSHLTLHDSKGMRSTDTNWCVCERVAHLLAIVKLHWHNIHN</sequence>
<dbReference type="Proteomes" id="UP000499080">
    <property type="component" value="Unassembled WGS sequence"/>
</dbReference>
<organism evidence="1 2">
    <name type="scientific">Araneus ventricosus</name>
    <name type="common">Orbweaver spider</name>
    <name type="synonym">Epeira ventricosa</name>
    <dbReference type="NCBI Taxonomy" id="182803"/>
    <lineage>
        <taxon>Eukaryota</taxon>
        <taxon>Metazoa</taxon>
        <taxon>Ecdysozoa</taxon>
        <taxon>Arthropoda</taxon>
        <taxon>Chelicerata</taxon>
        <taxon>Arachnida</taxon>
        <taxon>Araneae</taxon>
        <taxon>Araneomorphae</taxon>
        <taxon>Entelegynae</taxon>
        <taxon>Araneoidea</taxon>
        <taxon>Araneidae</taxon>
        <taxon>Araneus</taxon>
    </lineage>
</organism>
<protein>
    <submittedName>
        <fullName evidence="1">Uncharacterized protein</fullName>
    </submittedName>
</protein>
<accession>A0A4Y2ECX8</accession>
<keyword evidence="2" id="KW-1185">Reference proteome</keyword>
<evidence type="ECO:0000313" key="1">
    <source>
        <dbReference type="EMBL" id="GBM26952.1"/>
    </source>
</evidence>
<name>A0A4Y2ECX8_ARAVE</name>